<dbReference type="PANTHER" id="PTHR39074:SF1">
    <property type="entry name" value="AGAP007547-PA"/>
    <property type="match status" value="1"/>
</dbReference>
<proteinExistence type="predicted"/>
<gene>
    <name evidence="2" type="ORF">BpHYR1_027278</name>
</gene>
<dbReference type="Proteomes" id="UP000276133">
    <property type="component" value="Unassembled WGS sequence"/>
</dbReference>
<feature type="transmembrane region" description="Helical" evidence="1">
    <location>
        <begin position="210"/>
        <end position="228"/>
    </location>
</feature>
<accession>A0A3M7RBA7</accession>
<dbReference type="PANTHER" id="PTHR39074">
    <property type="entry name" value="AGAP007547-PA"/>
    <property type="match status" value="1"/>
</dbReference>
<dbReference type="OrthoDB" id="10015560at2759"/>
<sequence length="239" mass="28451">MINYFSSNFYFNSVLKFFLSTVATTLIISLSLVVSTYISGFNDYNLKHPVHKQNCECSCWDGFFRGVHARKSKDTEYKVFYFNFDPQIIFILFILLTYAEMLRICLIKIFGMKNLKDVRINYYGSWCLINYLNDRDYRMINSQLFFAITELITSFVYYKNEKNLNQINIWEIYIVLFVSILHIFIAIGEKILWGFFVNGSTTNYNKLRDINLIISDFFGLVFSFSCLYKHKASIYCFYR</sequence>
<feature type="transmembrane region" description="Helical" evidence="1">
    <location>
        <begin position="88"/>
        <end position="110"/>
    </location>
</feature>
<evidence type="ECO:0000313" key="2">
    <source>
        <dbReference type="EMBL" id="RNA20739.1"/>
    </source>
</evidence>
<protein>
    <submittedName>
        <fullName evidence="2">Uncharacterized protein</fullName>
    </submittedName>
</protein>
<feature type="transmembrane region" description="Helical" evidence="1">
    <location>
        <begin position="17"/>
        <end position="38"/>
    </location>
</feature>
<name>A0A3M7RBA7_BRAPC</name>
<reference evidence="2 3" key="1">
    <citation type="journal article" date="2018" name="Sci. Rep.">
        <title>Genomic signatures of local adaptation to the degree of environmental predictability in rotifers.</title>
        <authorList>
            <person name="Franch-Gras L."/>
            <person name="Hahn C."/>
            <person name="Garcia-Roger E.M."/>
            <person name="Carmona M.J."/>
            <person name="Serra M."/>
            <person name="Gomez A."/>
        </authorList>
    </citation>
    <scope>NUCLEOTIDE SEQUENCE [LARGE SCALE GENOMIC DNA]</scope>
    <source>
        <strain evidence="2">HYR1</strain>
    </source>
</reference>
<dbReference type="AlphaFoldDB" id="A0A3M7RBA7"/>
<keyword evidence="1" id="KW-1133">Transmembrane helix</keyword>
<keyword evidence="3" id="KW-1185">Reference proteome</keyword>
<dbReference type="STRING" id="10195.A0A3M7RBA7"/>
<organism evidence="2 3">
    <name type="scientific">Brachionus plicatilis</name>
    <name type="common">Marine rotifer</name>
    <name type="synonym">Brachionus muelleri</name>
    <dbReference type="NCBI Taxonomy" id="10195"/>
    <lineage>
        <taxon>Eukaryota</taxon>
        <taxon>Metazoa</taxon>
        <taxon>Spiralia</taxon>
        <taxon>Gnathifera</taxon>
        <taxon>Rotifera</taxon>
        <taxon>Eurotatoria</taxon>
        <taxon>Monogononta</taxon>
        <taxon>Pseudotrocha</taxon>
        <taxon>Ploima</taxon>
        <taxon>Brachionidae</taxon>
        <taxon>Brachionus</taxon>
    </lineage>
</organism>
<evidence type="ECO:0000313" key="3">
    <source>
        <dbReference type="Proteomes" id="UP000276133"/>
    </source>
</evidence>
<dbReference type="EMBL" id="REGN01003794">
    <property type="protein sequence ID" value="RNA20739.1"/>
    <property type="molecule type" value="Genomic_DNA"/>
</dbReference>
<keyword evidence="1" id="KW-0472">Membrane</keyword>
<feature type="transmembrane region" description="Helical" evidence="1">
    <location>
        <begin position="170"/>
        <end position="188"/>
    </location>
</feature>
<keyword evidence="1" id="KW-0812">Transmembrane</keyword>
<evidence type="ECO:0000256" key="1">
    <source>
        <dbReference type="SAM" id="Phobius"/>
    </source>
</evidence>
<comment type="caution">
    <text evidence="2">The sequence shown here is derived from an EMBL/GenBank/DDBJ whole genome shotgun (WGS) entry which is preliminary data.</text>
</comment>